<dbReference type="STRING" id="1798377.A2872_02930"/>
<proteinExistence type="predicted"/>
<reference evidence="1 2" key="1">
    <citation type="journal article" date="2016" name="Nat. Commun.">
        <title>Thousands of microbial genomes shed light on interconnected biogeochemical processes in an aquifer system.</title>
        <authorList>
            <person name="Anantharaman K."/>
            <person name="Brown C.T."/>
            <person name="Hug L.A."/>
            <person name="Sharon I."/>
            <person name="Castelle C.J."/>
            <person name="Probst A.J."/>
            <person name="Thomas B.C."/>
            <person name="Singh A."/>
            <person name="Wilkins M.J."/>
            <person name="Karaoz U."/>
            <person name="Brodie E.L."/>
            <person name="Williams K.H."/>
            <person name="Hubbard S.S."/>
            <person name="Banfield J.F."/>
        </authorList>
    </citation>
    <scope>NUCLEOTIDE SEQUENCE [LARGE SCALE GENOMIC DNA]</scope>
</reference>
<gene>
    <name evidence="1" type="ORF">A2872_02930</name>
</gene>
<comment type="caution">
    <text evidence="1">The sequence shown here is derived from an EMBL/GenBank/DDBJ whole genome shotgun (WGS) entry which is preliminary data.</text>
</comment>
<organism evidence="1 2">
    <name type="scientific">Candidatus Gottesmanbacteria bacterium RIFCSPHIGHO2_01_FULL_42_12</name>
    <dbReference type="NCBI Taxonomy" id="1798377"/>
    <lineage>
        <taxon>Bacteria</taxon>
        <taxon>Candidatus Gottesmaniibacteriota</taxon>
    </lineage>
</organism>
<dbReference type="EMBL" id="MFJG01000015">
    <property type="protein sequence ID" value="OGG07132.1"/>
    <property type="molecule type" value="Genomic_DNA"/>
</dbReference>
<dbReference type="SUPFAM" id="SSF55154">
    <property type="entry name" value="CYTH-like phosphatases"/>
    <property type="match status" value="1"/>
</dbReference>
<name>A0A1F5Z4U3_9BACT</name>
<evidence type="ECO:0000313" key="2">
    <source>
        <dbReference type="Proteomes" id="UP000178681"/>
    </source>
</evidence>
<dbReference type="AlphaFoldDB" id="A0A1F5Z4U3"/>
<dbReference type="Gene3D" id="2.40.320.10">
    <property type="entry name" value="Hypothetical Protein Pfu-838710-001"/>
    <property type="match status" value="1"/>
</dbReference>
<dbReference type="Proteomes" id="UP000178681">
    <property type="component" value="Unassembled WGS sequence"/>
</dbReference>
<evidence type="ECO:0000313" key="1">
    <source>
        <dbReference type="EMBL" id="OGG07132.1"/>
    </source>
</evidence>
<accession>A0A1F5Z4U3</accession>
<protein>
    <recommendedName>
        <fullName evidence="3">CYTH domain-containing protein</fullName>
    </recommendedName>
</protein>
<dbReference type="InterPro" id="IPR033469">
    <property type="entry name" value="CYTH-like_dom_sf"/>
</dbReference>
<sequence>MINNSDEIKRKFLVNQIPDLSGIVKTEHERYYLYRQNGIDLRIQRLNIKYELERKVEVSNLARVGEKIVITKEEFEILKRFCDGKIIRDSYQISKNTVLRIYQGRFEGLIRVEVEFQGEDEAQSFNIPDWFGKEITETMLAKDSDLLKLSESEFNELINSSRIS</sequence>
<evidence type="ECO:0008006" key="3">
    <source>
        <dbReference type="Google" id="ProtNLM"/>
    </source>
</evidence>